<dbReference type="GO" id="GO:0016020">
    <property type="term" value="C:membrane"/>
    <property type="evidence" value="ECO:0007669"/>
    <property type="project" value="UniProtKB-SubCell"/>
</dbReference>
<dbReference type="Pfam" id="PF20684">
    <property type="entry name" value="Fung_rhodopsin"/>
    <property type="match status" value="1"/>
</dbReference>
<evidence type="ECO:0000256" key="1">
    <source>
        <dbReference type="ARBA" id="ARBA00004141"/>
    </source>
</evidence>
<feature type="transmembrane region" description="Helical" evidence="7">
    <location>
        <begin position="204"/>
        <end position="224"/>
    </location>
</feature>
<keyword evidence="3 7" id="KW-1133">Transmembrane helix</keyword>
<comment type="caution">
    <text evidence="9">The sequence shown here is derived from an EMBL/GenBank/DDBJ whole genome shotgun (WGS) entry which is preliminary data.</text>
</comment>
<keyword evidence="4 7" id="KW-0472">Membrane</keyword>
<comment type="similarity">
    <text evidence="5">Belongs to the SAT4 family.</text>
</comment>
<sequence length="400" mass="43339">MLDSLMLRSGYGELAKAIHSSFASITTVFLLTRIWSRKSQHKGLWWDDWLLVAAWICLLIGNGSNAAAPSYGFNIITGTPHGWRLVFTSITCFYIGGAFAKTAFGVTLLRLSSGRTKILLGAIIVITWAFAITLGIVTWIPICDTKSEEVGLKGQCVQIGTLLWIHIGSTICTIFADVVLSYLPWRILRSIHIPSGEKWGVGSSMSLVGLSALICIVRLGFAGYCEGYGNMPAGEEKKDWSYGAIVIWALLQAEVAVYIIAQVIPLLRVMVLGEGSKASLRPSALAEPARAQRTDKGKSPAIGLGSITEVGVELVQLSSGKIVPADSEEARIERETTEASKREAQTPEAIVPSEPPPQEEYGGPDLDDEVHRKWSDMGLSRRAWSKTPSPPMAPARLAST</sequence>
<comment type="subcellular location">
    <subcellularLocation>
        <location evidence="1">Membrane</location>
        <topology evidence="1">Multi-pass membrane protein</topology>
    </subcellularLocation>
</comment>
<reference evidence="9" key="1">
    <citation type="submission" date="2022-10" db="EMBL/GenBank/DDBJ databases">
        <title>Tapping the CABI collections for fungal endophytes: first genome assemblies for Collariella, Neodidymelliopsis, Ascochyta clinopodiicola, Didymella pomorum, Didymosphaeria variabile, Neocosmospora piperis and Neocucurbitaria cava.</title>
        <authorList>
            <person name="Hill R."/>
        </authorList>
    </citation>
    <scope>NUCLEOTIDE SEQUENCE</scope>
    <source>
        <strain evidence="9">IMI 355082</strain>
    </source>
</reference>
<name>A0A9W9CWK8_9PEZI</name>
<evidence type="ECO:0000256" key="4">
    <source>
        <dbReference type="ARBA" id="ARBA00023136"/>
    </source>
</evidence>
<feature type="region of interest" description="Disordered" evidence="6">
    <location>
        <begin position="326"/>
        <end position="400"/>
    </location>
</feature>
<evidence type="ECO:0000313" key="10">
    <source>
        <dbReference type="Proteomes" id="UP001140453"/>
    </source>
</evidence>
<proteinExistence type="inferred from homology"/>
<feature type="transmembrane region" description="Helical" evidence="7">
    <location>
        <begin position="83"/>
        <end position="106"/>
    </location>
</feature>
<protein>
    <recommendedName>
        <fullName evidence="8">Rhodopsin domain-containing protein</fullName>
    </recommendedName>
</protein>
<evidence type="ECO:0000256" key="3">
    <source>
        <dbReference type="ARBA" id="ARBA00022989"/>
    </source>
</evidence>
<dbReference type="InterPro" id="IPR049326">
    <property type="entry name" value="Rhodopsin_dom_fungi"/>
</dbReference>
<dbReference type="PANTHER" id="PTHR33048">
    <property type="entry name" value="PTH11-LIKE INTEGRAL MEMBRANE PROTEIN (AFU_ORTHOLOGUE AFUA_5G11245)"/>
    <property type="match status" value="1"/>
</dbReference>
<feature type="transmembrane region" description="Helical" evidence="7">
    <location>
        <begin position="244"/>
        <end position="267"/>
    </location>
</feature>
<organism evidence="9 10">
    <name type="scientific">Gnomoniopsis smithogilvyi</name>
    <dbReference type="NCBI Taxonomy" id="1191159"/>
    <lineage>
        <taxon>Eukaryota</taxon>
        <taxon>Fungi</taxon>
        <taxon>Dikarya</taxon>
        <taxon>Ascomycota</taxon>
        <taxon>Pezizomycotina</taxon>
        <taxon>Sordariomycetes</taxon>
        <taxon>Sordariomycetidae</taxon>
        <taxon>Diaporthales</taxon>
        <taxon>Gnomoniaceae</taxon>
        <taxon>Gnomoniopsis</taxon>
    </lineage>
</organism>
<evidence type="ECO:0000259" key="8">
    <source>
        <dbReference type="Pfam" id="PF20684"/>
    </source>
</evidence>
<dbReference type="OrthoDB" id="5417887at2759"/>
<feature type="compositionally biased region" description="Basic and acidic residues" evidence="6">
    <location>
        <begin position="328"/>
        <end position="345"/>
    </location>
</feature>
<dbReference type="Proteomes" id="UP001140453">
    <property type="component" value="Unassembled WGS sequence"/>
</dbReference>
<dbReference type="PANTHER" id="PTHR33048:SF42">
    <property type="entry name" value="INTEGRAL MEMBRANE PROTEIN"/>
    <property type="match status" value="1"/>
</dbReference>
<accession>A0A9W9CWK8</accession>
<keyword evidence="2 7" id="KW-0812">Transmembrane</keyword>
<feature type="transmembrane region" description="Helical" evidence="7">
    <location>
        <begin position="162"/>
        <end position="183"/>
    </location>
</feature>
<evidence type="ECO:0000256" key="7">
    <source>
        <dbReference type="SAM" id="Phobius"/>
    </source>
</evidence>
<evidence type="ECO:0000313" key="9">
    <source>
        <dbReference type="EMBL" id="KAJ4391652.1"/>
    </source>
</evidence>
<feature type="transmembrane region" description="Helical" evidence="7">
    <location>
        <begin position="14"/>
        <end position="32"/>
    </location>
</feature>
<feature type="transmembrane region" description="Helical" evidence="7">
    <location>
        <begin position="44"/>
        <end position="63"/>
    </location>
</feature>
<dbReference type="InterPro" id="IPR052337">
    <property type="entry name" value="SAT4-like"/>
</dbReference>
<feature type="transmembrane region" description="Helical" evidence="7">
    <location>
        <begin position="118"/>
        <end position="142"/>
    </location>
</feature>
<dbReference type="AlphaFoldDB" id="A0A9W9CWK8"/>
<dbReference type="EMBL" id="JAPEVB010000003">
    <property type="protein sequence ID" value="KAJ4391652.1"/>
    <property type="molecule type" value="Genomic_DNA"/>
</dbReference>
<feature type="domain" description="Rhodopsin" evidence="8">
    <location>
        <begin position="33"/>
        <end position="270"/>
    </location>
</feature>
<evidence type="ECO:0000256" key="6">
    <source>
        <dbReference type="SAM" id="MobiDB-lite"/>
    </source>
</evidence>
<gene>
    <name evidence="9" type="ORF">N0V93_005271</name>
</gene>
<evidence type="ECO:0000256" key="5">
    <source>
        <dbReference type="ARBA" id="ARBA00038359"/>
    </source>
</evidence>
<keyword evidence="10" id="KW-1185">Reference proteome</keyword>
<evidence type="ECO:0000256" key="2">
    <source>
        <dbReference type="ARBA" id="ARBA00022692"/>
    </source>
</evidence>
<feature type="region of interest" description="Disordered" evidence="6">
    <location>
        <begin position="283"/>
        <end position="302"/>
    </location>
</feature>